<feature type="domain" description="HTH tetR-type" evidence="6">
    <location>
        <begin position="11"/>
        <end position="71"/>
    </location>
</feature>
<dbReference type="EMBL" id="JADAQT010000108">
    <property type="protein sequence ID" value="MBE1878285.1"/>
    <property type="molecule type" value="Genomic_DNA"/>
</dbReference>
<dbReference type="Proteomes" id="UP000625527">
    <property type="component" value="Unassembled WGS sequence"/>
</dbReference>
<evidence type="ECO:0000313" key="7">
    <source>
        <dbReference type="EMBL" id="MBE1878285.1"/>
    </source>
</evidence>
<dbReference type="InterPro" id="IPR001647">
    <property type="entry name" value="HTH_TetR"/>
</dbReference>
<proteinExistence type="predicted"/>
<dbReference type="InterPro" id="IPR009057">
    <property type="entry name" value="Homeodomain-like_sf"/>
</dbReference>
<keyword evidence="8" id="KW-1185">Reference proteome</keyword>
<evidence type="ECO:0000259" key="6">
    <source>
        <dbReference type="PROSITE" id="PS50977"/>
    </source>
</evidence>
<dbReference type="PANTHER" id="PTHR47506:SF6">
    <property type="entry name" value="HTH-TYPE TRANSCRIPTIONAL REPRESSOR NEMR"/>
    <property type="match status" value="1"/>
</dbReference>
<keyword evidence="3 5" id="KW-0238">DNA-binding</keyword>
<keyword evidence="4" id="KW-0804">Transcription</keyword>
<evidence type="ECO:0000313" key="8">
    <source>
        <dbReference type="Proteomes" id="UP000625527"/>
    </source>
</evidence>
<dbReference type="Gene3D" id="1.10.357.10">
    <property type="entry name" value="Tetracycline Repressor, domain 2"/>
    <property type="match status" value="1"/>
</dbReference>
<keyword evidence="2" id="KW-0805">Transcription regulation</keyword>
<reference evidence="7 8" key="1">
    <citation type="submission" date="2020-10" db="EMBL/GenBank/DDBJ databases">
        <title>Myceligenerans pegani sp. nov., an endophytic actinomycete isolated from Peganum harmala L. in Xinjiang, China.</title>
        <authorList>
            <person name="Xin L."/>
        </authorList>
    </citation>
    <scope>NUCLEOTIDE SEQUENCE [LARGE SCALE GENOMIC DNA]</scope>
    <source>
        <strain evidence="7 8">TRM65318</strain>
    </source>
</reference>
<evidence type="ECO:0000256" key="1">
    <source>
        <dbReference type="ARBA" id="ARBA00022491"/>
    </source>
</evidence>
<dbReference type="RefSeq" id="WP_192864821.1">
    <property type="nucleotide sequence ID" value="NZ_JADAQT010000108.1"/>
</dbReference>
<evidence type="ECO:0000256" key="4">
    <source>
        <dbReference type="ARBA" id="ARBA00023163"/>
    </source>
</evidence>
<dbReference type="Gene3D" id="1.10.10.60">
    <property type="entry name" value="Homeodomain-like"/>
    <property type="match status" value="1"/>
</dbReference>
<dbReference type="PRINTS" id="PR00455">
    <property type="entry name" value="HTHTETR"/>
</dbReference>
<dbReference type="PROSITE" id="PS50977">
    <property type="entry name" value="HTH_TETR_2"/>
    <property type="match status" value="1"/>
</dbReference>
<dbReference type="SUPFAM" id="SSF48498">
    <property type="entry name" value="Tetracyclin repressor-like, C-terminal domain"/>
    <property type="match status" value="1"/>
</dbReference>
<evidence type="ECO:0000256" key="5">
    <source>
        <dbReference type="PROSITE-ProRule" id="PRU00335"/>
    </source>
</evidence>
<dbReference type="Pfam" id="PF00440">
    <property type="entry name" value="TetR_N"/>
    <property type="match status" value="1"/>
</dbReference>
<gene>
    <name evidence="7" type="ORF">IHE71_21555</name>
</gene>
<dbReference type="InterPro" id="IPR039538">
    <property type="entry name" value="BetI_C"/>
</dbReference>
<keyword evidence="1" id="KW-0678">Repressor</keyword>
<organism evidence="7 8">
    <name type="scientific">Myceligenerans pegani</name>
    <dbReference type="NCBI Taxonomy" id="2776917"/>
    <lineage>
        <taxon>Bacteria</taxon>
        <taxon>Bacillati</taxon>
        <taxon>Actinomycetota</taxon>
        <taxon>Actinomycetes</taxon>
        <taxon>Micrococcales</taxon>
        <taxon>Promicromonosporaceae</taxon>
        <taxon>Myceligenerans</taxon>
    </lineage>
</organism>
<dbReference type="PANTHER" id="PTHR47506">
    <property type="entry name" value="TRANSCRIPTIONAL REGULATORY PROTEIN"/>
    <property type="match status" value="1"/>
</dbReference>
<sequence>MARRGGYAKGIAKREEILSTALDVIARHGYRGASVKEIADAVGLSQAGLLHHFGSKEDLFVEVLRKRDEHDTAVALTAFAERGITGALDAFVGVMRANADVPGLVLLYSALAVEAADPDHAAHAYFRDRREIFRAALAGGIRQMQDDGALDAHLDPDTLATAIHALADGLQVHMLIEPGLDMAGVIQHVVGALRPEPRHDEGGRA</sequence>
<protein>
    <submittedName>
        <fullName evidence="7">TetR/AcrR family transcriptional regulator</fullName>
    </submittedName>
</protein>
<dbReference type="SUPFAM" id="SSF46689">
    <property type="entry name" value="Homeodomain-like"/>
    <property type="match status" value="1"/>
</dbReference>
<feature type="DNA-binding region" description="H-T-H motif" evidence="5">
    <location>
        <begin position="34"/>
        <end position="53"/>
    </location>
</feature>
<dbReference type="Pfam" id="PF13977">
    <property type="entry name" value="TetR_C_6"/>
    <property type="match status" value="1"/>
</dbReference>
<evidence type="ECO:0000256" key="2">
    <source>
        <dbReference type="ARBA" id="ARBA00023015"/>
    </source>
</evidence>
<accession>A0ABR9N3P8</accession>
<evidence type="ECO:0000256" key="3">
    <source>
        <dbReference type="ARBA" id="ARBA00023125"/>
    </source>
</evidence>
<dbReference type="InterPro" id="IPR036271">
    <property type="entry name" value="Tet_transcr_reg_TetR-rel_C_sf"/>
</dbReference>
<comment type="caution">
    <text evidence="7">The sequence shown here is derived from an EMBL/GenBank/DDBJ whole genome shotgun (WGS) entry which is preliminary data.</text>
</comment>
<name>A0ABR9N3P8_9MICO</name>